<dbReference type="PANTHER" id="PTHR15934:SF2">
    <property type="entry name" value="A-KINASE ANCHOR PROTEIN 7-LIKE PHOSPHOESTERASE DOMAIN-CONTAINING PROTEIN"/>
    <property type="match status" value="1"/>
</dbReference>
<feature type="compositionally biased region" description="Basic residues" evidence="1">
    <location>
        <begin position="303"/>
        <end position="315"/>
    </location>
</feature>
<dbReference type="Pfam" id="PF10469">
    <property type="entry name" value="AKAP7_NLS"/>
    <property type="match status" value="1"/>
</dbReference>
<evidence type="ECO:0000259" key="2">
    <source>
        <dbReference type="Pfam" id="PF10469"/>
    </source>
</evidence>
<feature type="domain" description="A-kinase anchor protein 7-like phosphoesterase" evidence="2">
    <location>
        <begin position="350"/>
        <end position="548"/>
    </location>
</feature>
<dbReference type="GO" id="GO:0010738">
    <property type="term" value="P:regulation of protein kinase A signaling"/>
    <property type="evidence" value="ECO:0007669"/>
    <property type="project" value="TreeGrafter"/>
</dbReference>
<dbReference type="Gene3D" id="3.90.1140.10">
    <property type="entry name" value="Cyclic phosphodiesterase"/>
    <property type="match status" value="1"/>
</dbReference>
<evidence type="ECO:0000313" key="4">
    <source>
        <dbReference type="Proteomes" id="UP001249851"/>
    </source>
</evidence>
<reference evidence="3" key="1">
    <citation type="journal article" date="2023" name="G3 (Bethesda)">
        <title>Whole genome assembly and annotation of the endangered Caribbean coral Acropora cervicornis.</title>
        <authorList>
            <person name="Selwyn J.D."/>
            <person name="Vollmer S.V."/>
        </authorList>
    </citation>
    <scope>NUCLEOTIDE SEQUENCE</scope>
    <source>
        <strain evidence="3">K2</strain>
    </source>
</reference>
<accession>A0AAD9Q1I2</accession>
<feature type="region of interest" description="Disordered" evidence="1">
    <location>
        <begin position="247"/>
        <end position="272"/>
    </location>
</feature>
<feature type="region of interest" description="Disordered" evidence="1">
    <location>
        <begin position="285"/>
        <end position="342"/>
    </location>
</feature>
<keyword evidence="4" id="KW-1185">Reference proteome</keyword>
<dbReference type="GO" id="GO:0034237">
    <property type="term" value="F:protein kinase A regulatory subunit binding"/>
    <property type="evidence" value="ECO:0007669"/>
    <property type="project" value="TreeGrafter"/>
</dbReference>
<proteinExistence type="predicted"/>
<dbReference type="Proteomes" id="UP001249851">
    <property type="component" value="Unassembled WGS sequence"/>
</dbReference>
<dbReference type="GO" id="GO:0005829">
    <property type="term" value="C:cytosol"/>
    <property type="evidence" value="ECO:0007669"/>
    <property type="project" value="TreeGrafter"/>
</dbReference>
<dbReference type="InterPro" id="IPR052641">
    <property type="entry name" value="AKAP7_isoform_gamma"/>
</dbReference>
<dbReference type="PANTHER" id="PTHR15934">
    <property type="entry name" value="RNA 2',3'-CYCLIC PHOSPHODIESTERASE"/>
    <property type="match status" value="1"/>
</dbReference>
<dbReference type="EMBL" id="JARQWQ010000085">
    <property type="protein sequence ID" value="KAK2552636.1"/>
    <property type="molecule type" value="Genomic_DNA"/>
</dbReference>
<evidence type="ECO:0000256" key="1">
    <source>
        <dbReference type="SAM" id="MobiDB-lite"/>
    </source>
</evidence>
<gene>
    <name evidence="3" type="ORF">P5673_026300</name>
</gene>
<organism evidence="3 4">
    <name type="scientific">Acropora cervicornis</name>
    <name type="common">Staghorn coral</name>
    <dbReference type="NCBI Taxonomy" id="6130"/>
    <lineage>
        <taxon>Eukaryota</taxon>
        <taxon>Metazoa</taxon>
        <taxon>Cnidaria</taxon>
        <taxon>Anthozoa</taxon>
        <taxon>Hexacorallia</taxon>
        <taxon>Scleractinia</taxon>
        <taxon>Astrocoeniina</taxon>
        <taxon>Acroporidae</taxon>
        <taxon>Acropora</taxon>
    </lineage>
</organism>
<dbReference type="InterPro" id="IPR019510">
    <property type="entry name" value="AKAP7-like_phosphoesterase"/>
</dbReference>
<evidence type="ECO:0000313" key="3">
    <source>
        <dbReference type="EMBL" id="KAK2552636.1"/>
    </source>
</evidence>
<feature type="compositionally biased region" description="Polar residues" evidence="1">
    <location>
        <begin position="250"/>
        <end position="259"/>
    </location>
</feature>
<protein>
    <submittedName>
        <fullName evidence="3">A-kinase anchor protein 7 isoform gamma</fullName>
    </submittedName>
</protein>
<reference evidence="3" key="2">
    <citation type="journal article" date="2023" name="Science">
        <title>Genomic signatures of disease resistance in endangered staghorn corals.</title>
        <authorList>
            <person name="Vollmer S.V."/>
            <person name="Selwyn J.D."/>
            <person name="Despard B.A."/>
            <person name="Roesel C.L."/>
        </authorList>
    </citation>
    <scope>NUCLEOTIDE SEQUENCE</scope>
    <source>
        <strain evidence="3">K2</strain>
    </source>
</reference>
<dbReference type="InterPro" id="IPR009097">
    <property type="entry name" value="Cyclic_Pdiesterase"/>
</dbReference>
<comment type="caution">
    <text evidence="3">The sequence shown here is derived from an EMBL/GenBank/DDBJ whole genome shotgun (WGS) entry which is preliminary data.</text>
</comment>
<dbReference type="AlphaFoldDB" id="A0AAD9Q1I2"/>
<name>A0AAD9Q1I2_ACRCE</name>
<dbReference type="SUPFAM" id="SSF55144">
    <property type="entry name" value="LigT-like"/>
    <property type="match status" value="1"/>
</dbReference>
<sequence length="573" mass="64893">MWHYLFSLPQASQHPSSSWFRLLPRYRTNSERLIALCFRYLKAKHVDSFRSSFFNRFLLCHRCRYPEEKEPVFISFLASWYIGQPIISVAHIITLSKCEFLSDDKPDLKLTRMMEEFTDVNQRDGFPADDVNEELRSGESGTFVSQVLDRGSDKINSSETNNEHPVTDHFYRESLSLHCQAVTRTANDVSSSLVHEVTSESESVITEHQNSYVESSFDDKDVFFSDENDSFGLGTLVCESQQCRNDDMGKQSQVHQGSNKVGDIGNRRELSGDESLGLENLFDEDFHRKDAMRPRAPKQTSKQSKRARRKRKRKAGGIDDDDDDKAVGGSKSLNNADTPSLKKKPKKIVPNYFVAIRVSNPDIHAGVKIVQDSLVTHNKRLKDALIPLETLHLTLLVVHLQDDEQILKAAGIMNQCQASLEPILRNGALTLTFSGLDHFGHQVLFVKLGGEEELVLLNSVANIIRETFEKEGIPSTDSRDFIPHLTVMKLSRSPKLRKKGVKKIPVEGYTNWVNFKFGEDSVNALHLCSMNDKKDEEGFYKSVASLHFPLDIGVEDPSQATDDTLKNDITETH</sequence>